<dbReference type="Proteomes" id="UP000304928">
    <property type="component" value="Unassembled WGS sequence"/>
</dbReference>
<evidence type="ECO:0000313" key="4">
    <source>
        <dbReference type="EMBL" id="THW92611.1"/>
    </source>
</evidence>
<evidence type="ECO:0000256" key="1">
    <source>
        <dbReference type="ARBA" id="ARBA00008056"/>
    </source>
</evidence>
<organism evidence="4 5">
    <name type="scientific">Aureobasidium pullulans</name>
    <name type="common">Black yeast</name>
    <name type="synonym">Pullularia pullulans</name>
    <dbReference type="NCBI Taxonomy" id="5580"/>
    <lineage>
        <taxon>Eukaryota</taxon>
        <taxon>Fungi</taxon>
        <taxon>Dikarya</taxon>
        <taxon>Ascomycota</taxon>
        <taxon>Pezizomycotina</taxon>
        <taxon>Dothideomycetes</taxon>
        <taxon>Dothideomycetidae</taxon>
        <taxon>Dothideales</taxon>
        <taxon>Saccotheciaceae</taxon>
        <taxon>Aureobasidium</taxon>
    </lineage>
</organism>
<dbReference type="InterPro" id="IPR005123">
    <property type="entry name" value="Oxoglu/Fe-dep_dioxygenase_dom"/>
</dbReference>
<reference evidence="4 5" key="1">
    <citation type="submission" date="2018-10" db="EMBL/GenBank/DDBJ databases">
        <title>Fifty Aureobasidium pullulans genomes reveal a recombining polyextremotolerant generalist.</title>
        <authorList>
            <person name="Gostincar C."/>
            <person name="Turk M."/>
            <person name="Zajc J."/>
            <person name="Gunde-Cimerman N."/>
        </authorList>
    </citation>
    <scope>NUCLEOTIDE SEQUENCE [LARGE SCALE GENOMIC DNA]</scope>
    <source>
        <strain evidence="4 5">EXF-10507</strain>
    </source>
</reference>
<dbReference type="InterPro" id="IPR044861">
    <property type="entry name" value="IPNS-like_FE2OG_OXY"/>
</dbReference>
<dbReference type="GO" id="GO:0044283">
    <property type="term" value="P:small molecule biosynthetic process"/>
    <property type="evidence" value="ECO:0007669"/>
    <property type="project" value="UniProtKB-ARBA"/>
</dbReference>
<dbReference type="Pfam" id="PF14226">
    <property type="entry name" value="DIOX_N"/>
    <property type="match status" value="1"/>
</dbReference>
<evidence type="ECO:0000259" key="3">
    <source>
        <dbReference type="PROSITE" id="PS51471"/>
    </source>
</evidence>
<dbReference type="PANTHER" id="PTHR47990">
    <property type="entry name" value="2-OXOGLUTARATE (2OG) AND FE(II)-DEPENDENT OXYGENASE SUPERFAMILY PROTEIN-RELATED"/>
    <property type="match status" value="1"/>
</dbReference>
<name>A0A4S9BGX5_AURPU</name>
<dbReference type="InterPro" id="IPR026992">
    <property type="entry name" value="DIOX_N"/>
</dbReference>
<comment type="similarity">
    <text evidence="1 2">Belongs to the iron/ascorbate-dependent oxidoreductase family.</text>
</comment>
<protein>
    <recommendedName>
        <fullName evidence="3">Fe2OG dioxygenase domain-containing protein</fullName>
    </recommendedName>
</protein>
<dbReference type="InterPro" id="IPR050231">
    <property type="entry name" value="Iron_ascorbate_oxido_reductase"/>
</dbReference>
<dbReference type="Pfam" id="PF03171">
    <property type="entry name" value="2OG-FeII_Oxy"/>
    <property type="match status" value="1"/>
</dbReference>
<dbReference type="SUPFAM" id="SSF51197">
    <property type="entry name" value="Clavaminate synthase-like"/>
    <property type="match status" value="1"/>
</dbReference>
<dbReference type="EMBL" id="QZAR01000034">
    <property type="protein sequence ID" value="THW92611.1"/>
    <property type="molecule type" value="Genomic_DNA"/>
</dbReference>
<dbReference type="InterPro" id="IPR027443">
    <property type="entry name" value="IPNS-like_sf"/>
</dbReference>
<keyword evidence="2" id="KW-0560">Oxidoreductase</keyword>
<proteinExistence type="inferred from homology"/>
<evidence type="ECO:0000256" key="2">
    <source>
        <dbReference type="RuleBase" id="RU003682"/>
    </source>
</evidence>
<dbReference type="GO" id="GO:0046872">
    <property type="term" value="F:metal ion binding"/>
    <property type="evidence" value="ECO:0007669"/>
    <property type="project" value="UniProtKB-KW"/>
</dbReference>
<dbReference type="PROSITE" id="PS51471">
    <property type="entry name" value="FE2OG_OXY"/>
    <property type="match status" value="1"/>
</dbReference>
<feature type="domain" description="Fe2OG dioxygenase" evidence="3">
    <location>
        <begin position="173"/>
        <end position="278"/>
    </location>
</feature>
<evidence type="ECO:0000313" key="5">
    <source>
        <dbReference type="Proteomes" id="UP000304928"/>
    </source>
</evidence>
<keyword evidence="2" id="KW-0479">Metal-binding</keyword>
<dbReference type="GO" id="GO:0016491">
    <property type="term" value="F:oxidoreductase activity"/>
    <property type="evidence" value="ECO:0007669"/>
    <property type="project" value="UniProtKB-KW"/>
</dbReference>
<accession>A0A4S9BGX5</accession>
<dbReference type="AlphaFoldDB" id="A0A4S9BGX5"/>
<keyword evidence="2" id="KW-0408">Iron</keyword>
<sequence length="322" mass="35926">MAREPLQLPIVDLSGYIEPKSPEDRERVIAEVRDACAKYGFFQATGHGIPTDLQRGLLESIDTLFELPEDEKLNLSFLKNPSRRGYEKSGMSLRDGDPLPDSKEAYYIGREDPVIEHAGFYGPNVWPSLPEDQFKTPVWNYYQASSNLGATIWEILLQGLGHPVSLMDAFAKRPMVVMKMIRYPPQAKTLPGQFGVGAHTDFGGVTVLLQEPDRHGLEVWLEESQAWVPVQAAKDVYIINCGDMIMKWSGGQYKSAKHRVINKADNESRLSCATFFHGDAFATNPLNPQDPNKDTVGQLLIKRFGNQFSLTSGLKKEAGLLA</sequence>
<comment type="caution">
    <text evidence="4">The sequence shown here is derived from an EMBL/GenBank/DDBJ whole genome shotgun (WGS) entry which is preliminary data.</text>
</comment>
<gene>
    <name evidence="4" type="ORF">D6D15_03006</name>
</gene>
<dbReference type="Gene3D" id="2.60.120.330">
    <property type="entry name" value="B-lactam Antibiotic, Isopenicillin N Synthase, Chain"/>
    <property type="match status" value="1"/>
</dbReference>